<accession>A0A0A1GV55</accession>
<proteinExistence type="predicted"/>
<dbReference type="EMBL" id="AP014680">
    <property type="protein sequence ID" value="BAP85885.1"/>
    <property type="molecule type" value="Genomic_DNA"/>
</dbReference>
<reference evidence="2 3" key="1">
    <citation type="submission" date="2014-11" db="EMBL/GenBank/DDBJ databases">
        <title>Complete genome sequence and analysis of Lactobacillus hokkaidonensis LOOC260T.</title>
        <authorList>
            <person name="Tanizawa Y."/>
            <person name="Tohno M."/>
            <person name="Kaminuma E."/>
            <person name="Nakamura Y."/>
            <person name="Arita M."/>
        </authorList>
    </citation>
    <scope>NUCLEOTIDE SEQUENCE [LARGE SCALE GENOMIC DNA]</scope>
    <source>
        <strain evidence="2 3">LOOC260</strain>
    </source>
</reference>
<evidence type="ECO:0000313" key="3">
    <source>
        <dbReference type="Proteomes" id="UP000031620"/>
    </source>
</evidence>
<keyword evidence="1" id="KW-0472">Membrane</keyword>
<dbReference type="HOGENOM" id="CLU_140961_0_0_9"/>
<keyword evidence="1" id="KW-0812">Transmembrane</keyword>
<keyword evidence="1" id="KW-1133">Transmembrane helix</keyword>
<name>A0A0A1GV55_9LACO</name>
<sequence>MRLTLIIVLAVIVAIIIYIAIHHEITKHATLIVRKSAQGITDDAMRTCLQVLADQKLLHDSEVTFSQSQTVADVWGRGVMAFEYTLLAQDIDTDQLGIVTKTLNERLSKYDQDNNIEQVSNADNAFIVTDAWLFESKLHLDIAYLMNVATYEYVRDLKRID</sequence>
<evidence type="ECO:0000313" key="2">
    <source>
        <dbReference type="EMBL" id="BAP85885.1"/>
    </source>
</evidence>
<gene>
    <name evidence="2" type="ORF">LOOC260_113490</name>
</gene>
<dbReference type="RefSeq" id="WP_041093836.1">
    <property type="nucleotide sequence ID" value="NZ_AP014680.1"/>
</dbReference>
<dbReference type="STRING" id="1291742.LOOC260_113490"/>
<evidence type="ECO:0000256" key="1">
    <source>
        <dbReference type="SAM" id="Phobius"/>
    </source>
</evidence>
<dbReference type="Proteomes" id="UP000031620">
    <property type="component" value="Chromosome"/>
</dbReference>
<feature type="transmembrane region" description="Helical" evidence="1">
    <location>
        <begin position="6"/>
        <end position="25"/>
    </location>
</feature>
<protein>
    <submittedName>
        <fullName evidence="2">Membrane protein</fullName>
    </submittedName>
</protein>
<organism evidence="2 3">
    <name type="scientific">Paucilactobacillus hokkaidonensis JCM 18461</name>
    <dbReference type="NCBI Taxonomy" id="1291742"/>
    <lineage>
        <taxon>Bacteria</taxon>
        <taxon>Bacillati</taxon>
        <taxon>Bacillota</taxon>
        <taxon>Bacilli</taxon>
        <taxon>Lactobacillales</taxon>
        <taxon>Lactobacillaceae</taxon>
        <taxon>Paucilactobacillus</taxon>
    </lineage>
</organism>
<dbReference type="AlphaFoldDB" id="A0A0A1GV55"/>
<dbReference type="KEGG" id="lho:LOOC260_113490"/>